<keyword evidence="4" id="KW-1185">Reference proteome</keyword>
<evidence type="ECO:0000256" key="1">
    <source>
        <dbReference type="ARBA" id="ARBA00022962"/>
    </source>
</evidence>
<sequence length="235" mass="27380">MKIEVLFPEYCNLFADSSNMKYLKQCLPEAEFIYTDYMSEPAFARESVDLIYMGAMTERVQAMVIKKLMPYRERIVELIKKDTPFLITSNALEIFGRWIENEDGTKVKALGIFDFYAKRNMMNRFNGLVRGHFGDIPILGFKTQFSMAYSDHFKYSFIQVDKGAGMNPSVEVEGIHVHQFYGTYLVGPFLVLNPLFTKHLMKVMGVENPKLAFEPVIMEAYERRMKEFMDPKVKF</sequence>
<dbReference type="AlphaFoldDB" id="A0A4R2L6P6"/>
<evidence type="ECO:0000259" key="2">
    <source>
        <dbReference type="Pfam" id="PF07685"/>
    </source>
</evidence>
<evidence type="ECO:0000313" key="3">
    <source>
        <dbReference type="EMBL" id="TCO82566.1"/>
    </source>
</evidence>
<proteinExistence type="predicted"/>
<dbReference type="EMBL" id="SLXA01000016">
    <property type="protein sequence ID" value="TCO82566.1"/>
    <property type="molecule type" value="Genomic_DNA"/>
</dbReference>
<accession>A0A4R2L6P6</accession>
<gene>
    <name evidence="3" type="ORF">EV212_11633</name>
</gene>
<organism evidence="3 4">
    <name type="scientific">Frisingicoccus caecimuris</name>
    <dbReference type="NCBI Taxonomy" id="1796636"/>
    <lineage>
        <taxon>Bacteria</taxon>
        <taxon>Bacillati</taxon>
        <taxon>Bacillota</taxon>
        <taxon>Clostridia</taxon>
        <taxon>Lachnospirales</taxon>
        <taxon>Lachnospiraceae</taxon>
        <taxon>Frisingicoccus</taxon>
    </lineage>
</organism>
<protein>
    <recommendedName>
        <fullName evidence="2">CobB/CobQ-like glutamine amidotransferase domain-containing protein</fullName>
    </recommendedName>
</protein>
<dbReference type="Proteomes" id="UP000295711">
    <property type="component" value="Unassembled WGS sequence"/>
</dbReference>
<feature type="domain" description="CobB/CobQ-like glutamine amidotransferase" evidence="2">
    <location>
        <begin position="3"/>
        <end position="190"/>
    </location>
</feature>
<dbReference type="RefSeq" id="WP_243115556.1">
    <property type="nucleotide sequence ID" value="NZ_JANKAQ010000016.1"/>
</dbReference>
<dbReference type="InterPro" id="IPR011698">
    <property type="entry name" value="GATase_3"/>
</dbReference>
<dbReference type="GO" id="GO:0003824">
    <property type="term" value="F:catalytic activity"/>
    <property type="evidence" value="ECO:0007669"/>
    <property type="project" value="InterPro"/>
</dbReference>
<keyword evidence="1" id="KW-0315">Glutamine amidotransferase</keyword>
<comment type="caution">
    <text evidence="3">The sequence shown here is derived from an EMBL/GenBank/DDBJ whole genome shotgun (WGS) entry which is preliminary data.</text>
</comment>
<name>A0A4R2L6P6_9FIRM</name>
<dbReference type="Pfam" id="PF07685">
    <property type="entry name" value="GATase_3"/>
    <property type="match status" value="1"/>
</dbReference>
<reference evidence="3 4" key="1">
    <citation type="submission" date="2019-03" db="EMBL/GenBank/DDBJ databases">
        <title>Genomic Encyclopedia of Type Strains, Phase IV (KMG-IV): sequencing the most valuable type-strain genomes for metagenomic binning, comparative biology and taxonomic classification.</title>
        <authorList>
            <person name="Goeker M."/>
        </authorList>
    </citation>
    <scope>NUCLEOTIDE SEQUENCE [LARGE SCALE GENOMIC DNA]</scope>
    <source>
        <strain evidence="3 4">DSM 28559</strain>
    </source>
</reference>
<evidence type="ECO:0000313" key="4">
    <source>
        <dbReference type="Proteomes" id="UP000295711"/>
    </source>
</evidence>